<evidence type="ECO:0000313" key="1">
    <source>
        <dbReference type="EMBL" id="MTH79002.1"/>
    </source>
</evidence>
<sequence length="322" mass="35918">MTGPDVLFDGEHVQLLHFRRDSRIGLLTFDIMHARANGRNAFGKKLCERIGYDLLAVVPKYPCWYPAEEMRRIASISGQIGGATRIAYGASMGGYGALRWGRQMGAEVVLACSPQYSIDPKAIGDGDRRYARHFRPDVHLDMDIRPEHIPTGSVMIYDPCFRLDRIHADRMLFPSVTGIPLPHMGHRTVECLAGSVLATSVFEGLIAGRISAIRKVLLERRKITHSFPIHLAQAALQRGKLELADRIAQKVIEPWSRHRLLAQIAGKRQNYSGAADHFRSALLVRPECRLTRLQLGKLGQPSLLGHEDIAREAPAKTRQGTP</sequence>
<evidence type="ECO:0000313" key="2">
    <source>
        <dbReference type="Proteomes" id="UP000478183"/>
    </source>
</evidence>
<proteinExistence type="predicted"/>
<gene>
    <name evidence="1" type="ORF">GL286_14830</name>
</gene>
<keyword evidence="2" id="KW-1185">Reference proteome</keyword>
<name>A0A6L6JA85_9RHOB</name>
<dbReference type="OrthoDB" id="7768622at2"/>
<comment type="caution">
    <text evidence="1">The sequence shown here is derived from an EMBL/GenBank/DDBJ whole genome shotgun (WGS) entry which is preliminary data.</text>
</comment>
<accession>A0A6L6JA85</accession>
<reference evidence="1 2" key="1">
    <citation type="submission" date="2019-11" db="EMBL/GenBank/DDBJ databases">
        <authorList>
            <person name="Dong K."/>
        </authorList>
    </citation>
    <scope>NUCLEOTIDE SEQUENCE [LARGE SCALE GENOMIC DNA]</scope>
    <source>
        <strain evidence="1 2">NBRC 111993</strain>
    </source>
</reference>
<organism evidence="1 2">
    <name type="scientific">Paracoccus aestuariivivens</name>
    <dbReference type="NCBI Taxonomy" id="1820333"/>
    <lineage>
        <taxon>Bacteria</taxon>
        <taxon>Pseudomonadati</taxon>
        <taxon>Pseudomonadota</taxon>
        <taxon>Alphaproteobacteria</taxon>
        <taxon>Rhodobacterales</taxon>
        <taxon>Paracoccaceae</taxon>
        <taxon>Paracoccus</taxon>
    </lineage>
</organism>
<protein>
    <submittedName>
        <fullName evidence="1">Uncharacterized protein</fullName>
    </submittedName>
</protein>
<dbReference type="RefSeq" id="WP_155096353.1">
    <property type="nucleotide sequence ID" value="NZ_WMIE01000009.1"/>
</dbReference>
<dbReference type="EMBL" id="WMIE01000009">
    <property type="protein sequence ID" value="MTH79002.1"/>
    <property type="molecule type" value="Genomic_DNA"/>
</dbReference>
<dbReference type="AlphaFoldDB" id="A0A6L6JA85"/>
<dbReference type="Proteomes" id="UP000478183">
    <property type="component" value="Unassembled WGS sequence"/>
</dbReference>